<keyword evidence="2" id="KW-1185">Reference proteome</keyword>
<accession>W9RDG4</accession>
<sequence>MYYGLNSSRIGCLMLPQFDGEFYPYKHLLRYKIVDMIKSTAAYDKINDPSLRYPNVFRCKICAATKSASSRIDELCKASPASPSRLYPPETEPCNVSAALEKGNVPCP</sequence>
<evidence type="ECO:0000313" key="1">
    <source>
        <dbReference type="EMBL" id="EXB83874.1"/>
    </source>
</evidence>
<name>W9RDG4_9ROSA</name>
<organism evidence="1 2">
    <name type="scientific">Morus notabilis</name>
    <dbReference type="NCBI Taxonomy" id="981085"/>
    <lineage>
        <taxon>Eukaryota</taxon>
        <taxon>Viridiplantae</taxon>
        <taxon>Streptophyta</taxon>
        <taxon>Embryophyta</taxon>
        <taxon>Tracheophyta</taxon>
        <taxon>Spermatophyta</taxon>
        <taxon>Magnoliopsida</taxon>
        <taxon>eudicotyledons</taxon>
        <taxon>Gunneridae</taxon>
        <taxon>Pentapetalae</taxon>
        <taxon>rosids</taxon>
        <taxon>fabids</taxon>
        <taxon>Rosales</taxon>
        <taxon>Moraceae</taxon>
        <taxon>Moreae</taxon>
        <taxon>Morus</taxon>
    </lineage>
</organism>
<proteinExistence type="predicted"/>
<protein>
    <submittedName>
        <fullName evidence="1">Uncharacterized protein</fullName>
    </submittedName>
</protein>
<reference evidence="2" key="1">
    <citation type="submission" date="2013-01" db="EMBL/GenBank/DDBJ databases">
        <title>Draft Genome Sequence of a Mulberry Tree, Morus notabilis C.K. Schneid.</title>
        <authorList>
            <person name="He N."/>
            <person name="Zhao S."/>
        </authorList>
    </citation>
    <scope>NUCLEOTIDE SEQUENCE</scope>
</reference>
<dbReference type="AlphaFoldDB" id="W9RDG4"/>
<evidence type="ECO:0000313" key="2">
    <source>
        <dbReference type="Proteomes" id="UP000030645"/>
    </source>
</evidence>
<dbReference type="Proteomes" id="UP000030645">
    <property type="component" value="Unassembled WGS sequence"/>
</dbReference>
<dbReference type="EMBL" id="KE344887">
    <property type="protein sequence ID" value="EXB83874.1"/>
    <property type="molecule type" value="Genomic_DNA"/>
</dbReference>
<gene>
    <name evidence="1" type="ORF">L484_023481</name>
</gene>